<gene>
    <name evidence="1" type="ORF">REG_1557</name>
</gene>
<dbReference type="RefSeq" id="WP_006705418.1">
    <property type="nucleotide sequence ID" value="NZ_CAWLGB010000092.1"/>
</dbReference>
<organism evidence="1 2">
    <name type="scientific">Candidatus Regiella insecticola LSR1</name>
    <dbReference type="NCBI Taxonomy" id="663321"/>
    <lineage>
        <taxon>Bacteria</taxon>
        <taxon>Pseudomonadati</taxon>
        <taxon>Pseudomonadota</taxon>
        <taxon>Gammaproteobacteria</taxon>
        <taxon>Enterobacterales</taxon>
        <taxon>Enterobacteriaceae</taxon>
        <taxon>aphid secondary symbionts</taxon>
        <taxon>Candidatus Regiella</taxon>
    </lineage>
</organism>
<sequence length="278" mass="32244">MTEPIRSMRLPLINKRTSPFEVTISGDDIKKVANSHSKQEATRTSIWEQIKNWLCGTNKKEIKGKIYDLTHNNENLSVKSVLEKIDIFYDIKRQIEPVYHNEFKMSFEKKAEGEYTFSFFIGDITHTVYGNAKNDLDNIKEYKLTNGSQFLDKEIVGESHDTNEALKKALEQVKYYIDNEGTYRFTDVSSSNQKRLNTESLEDNVKDKMVNDPSLAQKWLSLNMKAFDYYADQHPPELVNSDGHPNVDDHLTIFGLTNYTNAEALKFWQKNLITLRLP</sequence>
<evidence type="ECO:0000313" key="1">
    <source>
        <dbReference type="EMBL" id="EFL91289.1"/>
    </source>
</evidence>
<evidence type="ECO:0000313" key="2">
    <source>
        <dbReference type="Proteomes" id="UP000005726"/>
    </source>
</evidence>
<accession>E0WUM8</accession>
<reference evidence="1" key="1">
    <citation type="journal article" date="2009" name="Environ. Microbiol.">
        <title>Dynamics of genome evolution in facultative symbionts of aphids.</title>
        <authorList>
            <person name="Degnan P.H."/>
            <person name="Leonardo T.E."/>
            <person name="Cass B.N."/>
            <person name="Hurwitz B."/>
            <person name="Stern D."/>
            <person name="Gibbs R.A."/>
            <person name="Richards S."/>
            <person name="Moran N.A."/>
        </authorList>
    </citation>
    <scope>NUCLEOTIDE SEQUENCE [LARGE SCALE GENOMIC DNA]</scope>
    <source>
        <strain evidence="1">LSR1</strain>
    </source>
</reference>
<name>E0WUM8_9ENTR</name>
<proteinExistence type="predicted"/>
<dbReference type="Gene3D" id="3.30.2440.10">
    <property type="entry name" value="Secreted effector protein SifA"/>
    <property type="match status" value="1"/>
</dbReference>
<dbReference type="AlphaFoldDB" id="E0WUM8"/>
<protein>
    <submittedName>
        <fullName evidence="1">Uncharacterized protein</fullName>
    </submittedName>
</protein>
<keyword evidence="2" id="KW-1185">Reference proteome</keyword>
<dbReference type="Proteomes" id="UP000005726">
    <property type="component" value="Unassembled WGS sequence"/>
</dbReference>
<dbReference type="EMBL" id="GL379680">
    <property type="protein sequence ID" value="EFL91289.1"/>
    <property type="molecule type" value="Genomic_DNA"/>
</dbReference>
<dbReference type="HOGENOM" id="CLU_999980_0_0_6"/>